<evidence type="ECO:0000256" key="3">
    <source>
        <dbReference type="ARBA" id="ARBA00022729"/>
    </source>
</evidence>
<accession>A0A0W0UK97</accession>
<sequence>MRTLFSIILIVLTLFIFGCTSEKSKNVMHFAVSAEYPPFEYIEQNELKGFDIDLANLIAKHLGKQAVFDNMQFSTILPALSLGQVDAAISTITITPARQQHFDFTAPYYFETMAAVFRKNKPVHSKAALKGKIIACQLGSTMEIWLRKTIPDAFIVAMDNNTQAIEAVKAGHADLVLMDGPQGAIFSQKNSSLGYSIIAQSRDGYGIVLPKNSPLKAKINRILNTLKAQGEIEKLKQKWLAGA</sequence>
<evidence type="ECO:0000256" key="2">
    <source>
        <dbReference type="ARBA" id="ARBA00010333"/>
    </source>
</evidence>
<dbReference type="Gene3D" id="3.40.190.10">
    <property type="entry name" value="Periplasmic binding protein-like II"/>
    <property type="match status" value="2"/>
</dbReference>
<dbReference type="PANTHER" id="PTHR35936:SF17">
    <property type="entry name" value="ARGININE-BINDING EXTRACELLULAR PROTEIN ARTP"/>
    <property type="match status" value="1"/>
</dbReference>
<dbReference type="STRING" id="455.Ljam_2249"/>
<dbReference type="CDD" id="cd13530">
    <property type="entry name" value="PBP2_peptides_like"/>
    <property type="match status" value="1"/>
</dbReference>
<evidence type="ECO:0000313" key="8">
    <source>
        <dbReference type="EMBL" id="OCH97335.1"/>
    </source>
</evidence>
<dbReference type="InterPro" id="IPR018313">
    <property type="entry name" value="SBP_3_CS"/>
</dbReference>
<protein>
    <submittedName>
        <fullName evidence="7">Amino acid ABC transporter substrate-binding protein</fullName>
    </submittedName>
</protein>
<evidence type="ECO:0000313" key="7">
    <source>
        <dbReference type="EMBL" id="KTD08054.1"/>
    </source>
</evidence>
<dbReference type="PANTHER" id="PTHR35936">
    <property type="entry name" value="MEMBRANE-BOUND LYTIC MUREIN TRANSGLYCOSYLASE F"/>
    <property type="match status" value="1"/>
</dbReference>
<evidence type="ECO:0000256" key="1">
    <source>
        <dbReference type="ARBA" id="ARBA00004196"/>
    </source>
</evidence>
<feature type="domain" description="Solute-binding protein family 3/N-terminal" evidence="5">
    <location>
        <begin position="27"/>
        <end position="243"/>
    </location>
</feature>
<dbReference type="PROSITE" id="PS51257">
    <property type="entry name" value="PROKAR_LIPOPROTEIN"/>
    <property type="match status" value="1"/>
</dbReference>
<gene>
    <name evidence="7" type="primary">yqiX</name>
    <name evidence="8" type="ORF">A8135_03510</name>
    <name evidence="7" type="ORF">Ljam_2249</name>
</gene>
<dbReference type="InterPro" id="IPR001320">
    <property type="entry name" value="Iontro_rcpt_C"/>
</dbReference>
<comment type="similarity">
    <text evidence="2 4">Belongs to the bacterial solute-binding protein 3 family.</text>
</comment>
<dbReference type="PATRIC" id="fig|455.5.peg.2369"/>
<dbReference type="SMART" id="SM00079">
    <property type="entry name" value="PBPe"/>
    <property type="match status" value="1"/>
</dbReference>
<dbReference type="GO" id="GO:0016020">
    <property type="term" value="C:membrane"/>
    <property type="evidence" value="ECO:0007669"/>
    <property type="project" value="InterPro"/>
</dbReference>
<comment type="subcellular location">
    <subcellularLocation>
        <location evidence="1">Cell envelope</location>
    </subcellularLocation>
</comment>
<organism evidence="7 9">
    <name type="scientific">Legionella jamestowniensis</name>
    <dbReference type="NCBI Taxonomy" id="455"/>
    <lineage>
        <taxon>Bacteria</taxon>
        <taxon>Pseudomonadati</taxon>
        <taxon>Pseudomonadota</taxon>
        <taxon>Gammaproteobacteria</taxon>
        <taxon>Legionellales</taxon>
        <taxon>Legionellaceae</taxon>
        <taxon>Legionella</taxon>
    </lineage>
</organism>
<dbReference type="GO" id="GO:0015276">
    <property type="term" value="F:ligand-gated monoatomic ion channel activity"/>
    <property type="evidence" value="ECO:0007669"/>
    <property type="project" value="InterPro"/>
</dbReference>
<dbReference type="SMART" id="SM00062">
    <property type="entry name" value="PBPb"/>
    <property type="match status" value="1"/>
</dbReference>
<dbReference type="EMBL" id="LNYG01000013">
    <property type="protein sequence ID" value="KTD08054.1"/>
    <property type="molecule type" value="Genomic_DNA"/>
</dbReference>
<dbReference type="InterPro" id="IPR001638">
    <property type="entry name" value="Solute-binding_3/MltF_N"/>
</dbReference>
<dbReference type="GO" id="GO:0030313">
    <property type="term" value="C:cell envelope"/>
    <property type="evidence" value="ECO:0007669"/>
    <property type="project" value="UniProtKB-SubCell"/>
</dbReference>
<keyword evidence="3" id="KW-0732">Signal</keyword>
<evidence type="ECO:0000256" key="4">
    <source>
        <dbReference type="RuleBase" id="RU003744"/>
    </source>
</evidence>
<dbReference type="SUPFAM" id="SSF53850">
    <property type="entry name" value="Periplasmic binding protein-like II"/>
    <property type="match status" value="1"/>
</dbReference>
<keyword evidence="10" id="KW-1185">Reference proteome</keyword>
<dbReference type="Pfam" id="PF00497">
    <property type="entry name" value="SBP_bac_3"/>
    <property type="match status" value="1"/>
</dbReference>
<dbReference type="OrthoDB" id="9768183at2"/>
<feature type="domain" description="Ionotropic glutamate receptor C-terminal" evidence="6">
    <location>
        <begin position="29"/>
        <end position="242"/>
    </location>
</feature>
<dbReference type="RefSeq" id="WP_058450115.1">
    <property type="nucleotide sequence ID" value="NZ_CAAAJF010000013.1"/>
</dbReference>
<name>A0A0W0UK97_9GAMM</name>
<reference evidence="7 9" key="1">
    <citation type="submission" date="2015-11" db="EMBL/GenBank/DDBJ databases">
        <title>Genomic analysis of 38 Legionella species identifies large and diverse effector repertoires.</title>
        <authorList>
            <person name="Burstein D."/>
            <person name="Amaro F."/>
            <person name="Zusman T."/>
            <person name="Lifshitz Z."/>
            <person name="Cohen O."/>
            <person name="Gilbert J.A."/>
            <person name="Pupko T."/>
            <person name="Shuman H.A."/>
            <person name="Segal G."/>
        </authorList>
    </citation>
    <scope>NUCLEOTIDE SEQUENCE [LARGE SCALE GENOMIC DNA]</scope>
    <source>
        <strain evidence="7 9">JA-26-G1-E2</strain>
    </source>
</reference>
<dbReference type="AlphaFoldDB" id="A0A0W0UK97"/>
<proteinExistence type="inferred from homology"/>
<dbReference type="EMBL" id="LYOZ01000045">
    <property type="protein sequence ID" value="OCH97335.1"/>
    <property type="molecule type" value="Genomic_DNA"/>
</dbReference>
<evidence type="ECO:0000313" key="10">
    <source>
        <dbReference type="Proteomes" id="UP000093336"/>
    </source>
</evidence>
<evidence type="ECO:0000259" key="6">
    <source>
        <dbReference type="SMART" id="SM00079"/>
    </source>
</evidence>
<evidence type="ECO:0000313" key="9">
    <source>
        <dbReference type="Proteomes" id="UP000054715"/>
    </source>
</evidence>
<dbReference type="Proteomes" id="UP000054715">
    <property type="component" value="Unassembled WGS sequence"/>
</dbReference>
<dbReference type="Proteomes" id="UP000093336">
    <property type="component" value="Unassembled WGS sequence"/>
</dbReference>
<evidence type="ECO:0000259" key="5">
    <source>
        <dbReference type="SMART" id="SM00062"/>
    </source>
</evidence>
<reference evidence="8 10" key="2">
    <citation type="submission" date="2016-05" db="EMBL/GenBank/DDBJ databases">
        <authorList>
            <person name="Prochazka B."/>
            <person name="Indra A."/>
            <person name="Hasenberger P."/>
            <person name="Blaschitz M."/>
            <person name="Wagner L."/>
            <person name="Wewalka G."/>
            <person name="Sorschag S."/>
            <person name="Schmid D."/>
            <person name="Ruppitsch W."/>
        </authorList>
    </citation>
    <scope>NUCLEOTIDE SEQUENCE [LARGE SCALE GENOMIC DNA]</scope>
    <source>
        <strain evidence="8 10">974010_12</strain>
    </source>
</reference>
<comment type="caution">
    <text evidence="7">The sequence shown here is derived from an EMBL/GenBank/DDBJ whole genome shotgun (WGS) entry which is preliminary data.</text>
</comment>
<dbReference type="PROSITE" id="PS01039">
    <property type="entry name" value="SBP_BACTERIAL_3"/>
    <property type="match status" value="1"/>
</dbReference>